<reference evidence="3" key="1">
    <citation type="submission" date="2018-02" db="EMBL/GenBank/DDBJ databases">
        <authorList>
            <person name="Hausmann B."/>
        </authorList>
    </citation>
    <scope>NUCLEOTIDE SEQUENCE [LARGE SCALE GENOMIC DNA]</scope>
    <source>
        <strain evidence="3">Peat soil MAG SbF1</strain>
    </source>
</reference>
<organism evidence="2 3">
    <name type="scientific">Candidatus Desulfosporosinus infrequens</name>
    <dbReference type="NCBI Taxonomy" id="2043169"/>
    <lineage>
        <taxon>Bacteria</taxon>
        <taxon>Bacillati</taxon>
        <taxon>Bacillota</taxon>
        <taxon>Clostridia</taxon>
        <taxon>Eubacteriales</taxon>
        <taxon>Desulfitobacteriaceae</taxon>
        <taxon>Desulfosporosinus</taxon>
    </lineage>
</organism>
<dbReference type="AlphaFoldDB" id="A0A2U3LPE8"/>
<evidence type="ECO:0000259" key="1">
    <source>
        <dbReference type="Pfam" id="PF14361"/>
    </source>
</evidence>
<evidence type="ECO:0000313" key="3">
    <source>
        <dbReference type="Proteomes" id="UP000238916"/>
    </source>
</evidence>
<proteinExistence type="predicted"/>
<dbReference type="OrthoDB" id="1724246at2"/>
<feature type="domain" description="RsbT co-antagonist protein RsbRD N-terminal" evidence="1">
    <location>
        <begin position="15"/>
        <end position="147"/>
    </location>
</feature>
<dbReference type="Pfam" id="PF14361">
    <property type="entry name" value="RsbRD_N"/>
    <property type="match status" value="1"/>
</dbReference>
<evidence type="ECO:0000313" key="2">
    <source>
        <dbReference type="EMBL" id="SPF53732.1"/>
    </source>
</evidence>
<name>A0A2U3LPE8_9FIRM</name>
<sequence length="180" mass="20951">MDMKLKDLLEENKSAILKKWFDAIIETYPTDTSGFLKNQKDRFANPVGHVFTQGIENILAALIEGRDLAKSASFLDDIIKVRAIQDFTPSKAMSFVFLLKNVVRKELEKEIRQSQQLSEALLEFELKIDDLALLSFDKYIKCREQIYKLKTDELKRMSFTLLKKANIMSEIPVEEFEHRD</sequence>
<gene>
    <name evidence="2" type="primary">dsrT_2</name>
    <name evidence="2" type="ORF">SBF1_700004</name>
</gene>
<accession>A0A2U3LPE8</accession>
<dbReference type="InterPro" id="IPR025751">
    <property type="entry name" value="RsbRD_N_dom"/>
</dbReference>
<protein>
    <submittedName>
        <fullName evidence="2">Putative component of dissimilatory sulfate reduction system, protein DsrT (Second copy apart from operon)</fullName>
    </submittedName>
</protein>
<dbReference type="EMBL" id="OMOF01000668">
    <property type="protein sequence ID" value="SPF53732.1"/>
    <property type="molecule type" value="Genomic_DNA"/>
</dbReference>
<dbReference type="Proteomes" id="UP000238916">
    <property type="component" value="Unassembled WGS sequence"/>
</dbReference>